<evidence type="ECO:0000313" key="3">
    <source>
        <dbReference type="EMBL" id="VAV89157.1"/>
    </source>
</evidence>
<dbReference type="InterPro" id="IPR002641">
    <property type="entry name" value="PNPLA_dom"/>
</dbReference>
<name>A0A3B0RC53_9ZZZZ</name>
<dbReference type="SUPFAM" id="SSF52151">
    <property type="entry name" value="FabD/lysophospholipase-like"/>
    <property type="match status" value="1"/>
</dbReference>
<dbReference type="InterPro" id="IPR016035">
    <property type="entry name" value="Acyl_Trfase/lysoPLipase"/>
</dbReference>
<proteinExistence type="predicted"/>
<accession>A0A3B0RC53</accession>
<feature type="domain" description="PNPLA" evidence="2">
    <location>
        <begin position="89"/>
        <end position="288"/>
    </location>
</feature>
<dbReference type="Pfam" id="PF01734">
    <property type="entry name" value="Patatin"/>
    <property type="match status" value="1"/>
</dbReference>
<dbReference type="GO" id="GO:0006629">
    <property type="term" value="P:lipid metabolic process"/>
    <property type="evidence" value="ECO:0007669"/>
    <property type="project" value="UniProtKB-KW"/>
</dbReference>
<sequence length="432" mass="48238">MKTIAILPFLSVLLLSGCATSQTSREASVFCEGEYLIALDDEMALSDMLSSPASGLKSGKSRFHDHLYEMIDQKITSSREQRKHKYTVLVMSGGGQNGAFGAGVLNGWSARSDGVMRSDIDMITTISTGAMALTYALVGNYGDDDQRLASDAALRKIFTETSEDELIEKKDLFSIISTNSLANTKGLGAKLKEAVETFVPMIANWPEQDKWAGKSAFVGMVNMDDGRFYVVDLLHVARHTTIDPKAQDCYREVILASSAEPVNFPPRFITTNPTNPDGGDMYVDGGLRFGLFWNENLKALKDREMDIEVYVIVNGDLATNSFVCHDEGGCYTEKRIIKNKVLDIAKRSSAIATDQLYKGSLNRIYWNLVKEFGVGNFVMNYTYIKPEYIEREYGRNKNCRKSTSSFDPVYMTCLYNIGVEVAETWDWQDFQP</sequence>
<dbReference type="Gene3D" id="3.40.1090.10">
    <property type="entry name" value="Cytosolic phospholipase A2 catalytic domain"/>
    <property type="match status" value="1"/>
</dbReference>
<dbReference type="PROSITE" id="PS51257">
    <property type="entry name" value="PROKAR_LIPOPROTEIN"/>
    <property type="match status" value="1"/>
</dbReference>
<gene>
    <name evidence="3" type="ORF">MNBD_ALPHA02-1276</name>
</gene>
<evidence type="ECO:0000256" key="1">
    <source>
        <dbReference type="ARBA" id="ARBA00023098"/>
    </source>
</evidence>
<evidence type="ECO:0000259" key="2">
    <source>
        <dbReference type="Pfam" id="PF01734"/>
    </source>
</evidence>
<reference evidence="3" key="1">
    <citation type="submission" date="2018-06" db="EMBL/GenBank/DDBJ databases">
        <authorList>
            <person name="Zhirakovskaya E."/>
        </authorList>
    </citation>
    <scope>NUCLEOTIDE SEQUENCE</scope>
</reference>
<dbReference type="AlphaFoldDB" id="A0A3B0RC53"/>
<dbReference type="EMBL" id="UOED01000043">
    <property type="protein sequence ID" value="VAV89157.1"/>
    <property type="molecule type" value="Genomic_DNA"/>
</dbReference>
<keyword evidence="1" id="KW-0443">Lipid metabolism</keyword>
<protein>
    <recommendedName>
        <fullName evidence="2">PNPLA domain-containing protein</fullName>
    </recommendedName>
</protein>
<organism evidence="3">
    <name type="scientific">hydrothermal vent metagenome</name>
    <dbReference type="NCBI Taxonomy" id="652676"/>
    <lineage>
        <taxon>unclassified sequences</taxon>
        <taxon>metagenomes</taxon>
        <taxon>ecological metagenomes</taxon>
    </lineage>
</organism>